<evidence type="ECO:0000259" key="4">
    <source>
        <dbReference type="PROSITE" id="PS01124"/>
    </source>
</evidence>
<dbReference type="STRING" id="1324314.BVG16_06860"/>
<evidence type="ECO:0000313" key="6">
    <source>
        <dbReference type="Proteomes" id="UP000190188"/>
    </source>
</evidence>
<protein>
    <submittedName>
        <fullName evidence="5">AraC family transcriptional regulator</fullName>
    </submittedName>
</protein>
<keyword evidence="2" id="KW-0238">DNA-binding</keyword>
<dbReference type="PANTHER" id="PTHR43280:SF2">
    <property type="entry name" value="HTH-TYPE TRANSCRIPTIONAL REGULATOR EXSA"/>
    <property type="match status" value="1"/>
</dbReference>
<dbReference type="RefSeq" id="WP_078497793.1">
    <property type="nucleotide sequence ID" value="NZ_MSZX01000002.1"/>
</dbReference>
<dbReference type="InterPro" id="IPR018060">
    <property type="entry name" value="HTH_AraC"/>
</dbReference>
<reference evidence="5 6" key="1">
    <citation type="submission" date="2017-01" db="EMBL/GenBank/DDBJ databases">
        <title>Genome analysis of Paenibacillus selenitrireducens ES3-24.</title>
        <authorList>
            <person name="Xu D."/>
            <person name="Yao R."/>
            <person name="Zheng S."/>
        </authorList>
    </citation>
    <scope>NUCLEOTIDE SEQUENCE [LARGE SCALE GENOMIC DNA]</scope>
    <source>
        <strain evidence="5 6">ES3-24</strain>
    </source>
</reference>
<dbReference type="InterPro" id="IPR003313">
    <property type="entry name" value="AraC-bd"/>
</dbReference>
<dbReference type="PROSITE" id="PS01124">
    <property type="entry name" value="HTH_ARAC_FAMILY_2"/>
    <property type="match status" value="1"/>
</dbReference>
<name>A0A1T2XKQ9_9BACL</name>
<organism evidence="5 6">
    <name type="scientific">Paenibacillus selenitireducens</name>
    <dbReference type="NCBI Taxonomy" id="1324314"/>
    <lineage>
        <taxon>Bacteria</taxon>
        <taxon>Bacillati</taxon>
        <taxon>Bacillota</taxon>
        <taxon>Bacilli</taxon>
        <taxon>Bacillales</taxon>
        <taxon>Paenibacillaceae</taxon>
        <taxon>Paenibacillus</taxon>
    </lineage>
</organism>
<dbReference type="SUPFAM" id="SSF51215">
    <property type="entry name" value="Regulatory protein AraC"/>
    <property type="match status" value="1"/>
</dbReference>
<dbReference type="AlphaFoldDB" id="A0A1T2XKQ9"/>
<dbReference type="InterPro" id="IPR020449">
    <property type="entry name" value="Tscrpt_reg_AraC-type_HTH"/>
</dbReference>
<dbReference type="SMART" id="SM00342">
    <property type="entry name" value="HTH_ARAC"/>
    <property type="match status" value="1"/>
</dbReference>
<keyword evidence="6" id="KW-1185">Reference proteome</keyword>
<dbReference type="PROSITE" id="PS00041">
    <property type="entry name" value="HTH_ARAC_FAMILY_1"/>
    <property type="match status" value="1"/>
</dbReference>
<keyword evidence="1" id="KW-0805">Transcription regulation</keyword>
<gene>
    <name evidence="5" type="ORF">BVG16_06860</name>
</gene>
<evidence type="ECO:0000256" key="2">
    <source>
        <dbReference type="ARBA" id="ARBA00023125"/>
    </source>
</evidence>
<dbReference type="CDD" id="cd06986">
    <property type="entry name" value="cupin_MmsR-like_N"/>
    <property type="match status" value="1"/>
</dbReference>
<evidence type="ECO:0000256" key="1">
    <source>
        <dbReference type="ARBA" id="ARBA00023015"/>
    </source>
</evidence>
<dbReference type="InterPro" id="IPR009057">
    <property type="entry name" value="Homeodomain-like_sf"/>
</dbReference>
<dbReference type="InterPro" id="IPR018062">
    <property type="entry name" value="HTH_AraC-typ_CS"/>
</dbReference>
<evidence type="ECO:0000313" key="5">
    <source>
        <dbReference type="EMBL" id="OPA80444.1"/>
    </source>
</evidence>
<dbReference type="EMBL" id="MSZX01000002">
    <property type="protein sequence ID" value="OPA80444.1"/>
    <property type="molecule type" value="Genomic_DNA"/>
</dbReference>
<keyword evidence="3" id="KW-0804">Transcription</keyword>
<dbReference type="PRINTS" id="PR00032">
    <property type="entry name" value="HTHARAC"/>
</dbReference>
<dbReference type="Pfam" id="PF12833">
    <property type="entry name" value="HTH_18"/>
    <property type="match status" value="1"/>
</dbReference>
<dbReference type="SUPFAM" id="SSF46689">
    <property type="entry name" value="Homeodomain-like"/>
    <property type="match status" value="2"/>
</dbReference>
<dbReference type="Gene3D" id="2.60.120.280">
    <property type="entry name" value="Regulatory protein AraC"/>
    <property type="match status" value="1"/>
</dbReference>
<dbReference type="Gene3D" id="1.10.10.60">
    <property type="entry name" value="Homeodomain-like"/>
    <property type="match status" value="2"/>
</dbReference>
<dbReference type="GO" id="GO:0043565">
    <property type="term" value="F:sequence-specific DNA binding"/>
    <property type="evidence" value="ECO:0007669"/>
    <property type="project" value="InterPro"/>
</dbReference>
<feature type="domain" description="HTH araC/xylS-type" evidence="4">
    <location>
        <begin position="183"/>
        <end position="282"/>
    </location>
</feature>
<dbReference type="Pfam" id="PF02311">
    <property type="entry name" value="AraC_binding"/>
    <property type="match status" value="1"/>
</dbReference>
<dbReference type="OrthoDB" id="9813413at2"/>
<dbReference type="PANTHER" id="PTHR43280">
    <property type="entry name" value="ARAC-FAMILY TRANSCRIPTIONAL REGULATOR"/>
    <property type="match status" value="1"/>
</dbReference>
<dbReference type="GO" id="GO:0003700">
    <property type="term" value="F:DNA-binding transcription factor activity"/>
    <property type="evidence" value="ECO:0007669"/>
    <property type="project" value="InterPro"/>
</dbReference>
<comment type="caution">
    <text evidence="5">The sequence shown here is derived from an EMBL/GenBank/DDBJ whole genome shotgun (WGS) entry which is preliminary data.</text>
</comment>
<accession>A0A1T2XKQ9</accession>
<sequence length="290" mass="33360">MTTFPKYSYSVASNPVLQDQSDLHVLFSGESQTKPQHRLGPKVYDYYLLHHIISGKGTFTVEQQTYTLQAGDSFLISPEQIISYESDAHDPWHYRWVAFEGVSAAQIITEVGFIDRPPMAHMHDSNTILTYMQSIQQAFQSRKPSSHLQATGFLYVILAEHSEVLQQNNEVLDHDQQSQKAVKQMIRYLSTQYAQPISIEDMAENLGYNRAYLSRIFKQATQMSPVTFLLKLRIDKGRQLLRERTDLNVEQISASVGIQDALYFSRQFRRFYAMSPTEYRTSITQGKSPL</sequence>
<proteinExistence type="predicted"/>
<evidence type="ECO:0000256" key="3">
    <source>
        <dbReference type="ARBA" id="ARBA00023163"/>
    </source>
</evidence>
<dbReference type="InterPro" id="IPR037923">
    <property type="entry name" value="HTH-like"/>
</dbReference>
<dbReference type="Proteomes" id="UP000190188">
    <property type="component" value="Unassembled WGS sequence"/>
</dbReference>